<dbReference type="Gene3D" id="3.10.450.50">
    <property type="match status" value="1"/>
</dbReference>
<name>A0A6C0CTH0_9ZZZZ</name>
<evidence type="ECO:0000313" key="2">
    <source>
        <dbReference type="EMBL" id="QHT07838.1"/>
    </source>
</evidence>
<reference evidence="2" key="1">
    <citation type="journal article" date="2020" name="Nature">
        <title>Giant virus diversity and host interactions through global metagenomics.</title>
        <authorList>
            <person name="Schulz F."/>
            <person name="Roux S."/>
            <person name="Paez-Espino D."/>
            <person name="Jungbluth S."/>
            <person name="Walsh D.A."/>
            <person name="Denef V.J."/>
            <person name="McMahon K.D."/>
            <person name="Konstantinidis K.T."/>
            <person name="Eloe-Fadrosh E.A."/>
            <person name="Kyrpides N.C."/>
            <person name="Woyke T."/>
        </authorList>
    </citation>
    <scope>NUCLEOTIDE SEQUENCE</scope>
    <source>
        <strain evidence="2">GVMAG-M-3300021964-36</strain>
    </source>
</reference>
<dbReference type="InterPro" id="IPR032710">
    <property type="entry name" value="NTF2-like_dom_sf"/>
</dbReference>
<evidence type="ECO:0000259" key="1">
    <source>
        <dbReference type="PROSITE" id="PS50177"/>
    </source>
</evidence>
<dbReference type="SUPFAM" id="SSF54427">
    <property type="entry name" value="NTF2-like"/>
    <property type="match status" value="1"/>
</dbReference>
<protein>
    <recommendedName>
        <fullName evidence="1">NTF2 domain-containing protein</fullName>
    </recommendedName>
</protein>
<organism evidence="2">
    <name type="scientific">viral metagenome</name>
    <dbReference type="NCBI Taxonomy" id="1070528"/>
    <lineage>
        <taxon>unclassified sequences</taxon>
        <taxon>metagenomes</taxon>
        <taxon>organismal metagenomes</taxon>
    </lineage>
</organism>
<dbReference type="InterPro" id="IPR002075">
    <property type="entry name" value="NTF2_dom"/>
</dbReference>
<dbReference type="AlphaFoldDB" id="A0A6C0CTH0"/>
<dbReference type="PROSITE" id="PS50177">
    <property type="entry name" value="NTF2_DOMAIN"/>
    <property type="match status" value="1"/>
</dbReference>
<dbReference type="Pfam" id="PF02136">
    <property type="entry name" value="NTF2"/>
    <property type="match status" value="1"/>
</dbReference>
<feature type="domain" description="NTF2" evidence="1">
    <location>
        <begin position="5"/>
        <end position="116"/>
    </location>
</feature>
<accession>A0A6C0CTH0</accession>
<dbReference type="EMBL" id="MN739487">
    <property type="protein sequence ID" value="QHT07838.1"/>
    <property type="molecule type" value="Genomic_DNA"/>
</dbReference>
<dbReference type="InterPro" id="IPR018222">
    <property type="entry name" value="Nuclear_transport_factor_2_euk"/>
</dbReference>
<sequence length="118" mass="13767">MNKEIVNTFVDLYYQNLNTQNYDRLCNHLKDSSTFVRDLSEWKGGSSIVNFLQTTSLSYQPIKMNVLINGDRRANVLVSGKLKDEKTQMIVPFTEYILLSFSNQKEYWIHTSILHTIV</sequence>
<proteinExistence type="predicted"/>